<dbReference type="GO" id="GO:0005576">
    <property type="term" value="C:extracellular region"/>
    <property type="evidence" value="ECO:0007669"/>
    <property type="project" value="UniProtKB-SubCell"/>
</dbReference>
<reference evidence="7 8" key="2">
    <citation type="journal article" date="2013" name="IMA Fungus">
        <title>IMA Genome-F 1: Ceratocystis fimbriata: Draft nuclear genome sequence for the plant pathogen, Ceratocystis fimbriata.</title>
        <authorList>
            <person name="Wilken P.M."/>
            <person name="Steenkamp E.T."/>
            <person name="Wingfield M.J."/>
            <person name="de Beer Z.W."/>
            <person name="Wingfield B.D."/>
        </authorList>
    </citation>
    <scope>NUCLEOTIDE SEQUENCE [LARGE SCALE GENOMIC DNA]</scope>
    <source>
        <strain evidence="7 8">CBS 114723</strain>
    </source>
</reference>
<evidence type="ECO:0000256" key="5">
    <source>
        <dbReference type="ARBA" id="ARBA00023180"/>
    </source>
</evidence>
<keyword evidence="6" id="KW-0812">Transmembrane</keyword>
<comment type="caution">
    <text evidence="7">The sequence shown here is derived from an EMBL/GenBank/DDBJ whole genome shotgun (WGS) entry which is preliminary data.</text>
</comment>
<keyword evidence="4" id="KW-0732">Signal</keyword>
<keyword evidence="8" id="KW-1185">Reference proteome</keyword>
<dbReference type="Proteomes" id="UP000222788">
    <property type="component" value="Unassembled WGS sequence"/>
</dbReference>
<organism evidence="7 8">
    <name type="scientific">Ceratocystis fimbriata CBS 114723</name>
    <dbReference type="NCBI Taxonomy" id="1035309"/>
    <lineage>
        <taxon>Eukaryota</taxon>
        <taxon>Fungi</taxon>
        <taxon>Dikarya</taxon>
        <taxon>Ascomycota</taxon>
        <taxon>Pezizomycotina</taxon>
        <taxon>Sordariomycetes</taxon>
        <taxon>Hypocreomycetidae</taxon>
        <taxon>Microascales</taxon>
        <taxon>Ceratocystidaceae</taxon>
        <taxon>Ceratocystis</taxon>
    </lineage>
</organism>
<keyword evidence="6" id="KW-0472">Membrane</keyword>
<gene>
    <name evidence="7" type="ORF">CFIMG_002728RA</name>
</gene>
<evidence type="ECO:0000313" key="8">
    <source>
        <dbReference type="Proteomes" id="UP000222788"/>
    </source>
</evidence>
<reference evidence="7 8" key="1">
    <citation type="journal article" date="2013" name="Fungal Biol.">
        <title>Analysis of microsatellite markers in the genome of the plant pathogen Ceratocystis fimbriata.</title>
        <authorList>
            <person name="Simpson M.C."/>
            <person name="Wilken P.M."/>
            <person name="Coetzee M.P."/>
            <person name="Wingfield M.J."/>
            <person name="Wingfield B.D."/>
        </authorList>
    </citation>
    <scope>NUCLEOTIDE SEQUENCE [LARGE SCALE GENOMIC DNA]</scope>
    <source>
        <strain evidence="7 8">CBS 114723</strain>
    </source>
</reference>
<evidence type="ECO:0000256" key="4">
    <source>
        <dbReference type="ARBA" id="ARBA00022729"/>
    </source>
</evidence>
<dbReference type="Pfam" id="PF03227">
    <property type="entry name" value="GILT"/>
    <property type="match status" value="1"/>
</dbReference>
<proteinExistence type="inferred from homology"/>
<comment type="subcellular location">
    <subcellularLocation>
        <location evidence="1">Secreted</location>
    </subcellularLocation>
</comment>
<accession>A0A2C5X822</accession>
<evidence type="ECO:0008006" key="9">
    <source>
        <dbReference type="Google" id="ProtNLM"/>
    </source>
</evidence>
<dbReference type="GO" id="GO:0016671">
    <property type="term" value="F:oxidoreductase activity, acting on a sulfur group of donors, disulfide as acceptor"/>
    <property type="evidence" value="ECO:0007669"/>
    <property type="project" value="InterPro"/>
</dbReference>
<evidence type="ECO:0000256" key="6">
    <source>
        <dbReference type="SAM" id="Phobius"/>
    </source>
</evidence>
<keyword evidence="5" id="KW-0325">Glycoprotein</keyword>
<name>A0A2C5X822_9PEZI</name>
<dbReference type="AlphaFoldDB" id="A0A2C5X822"/>
<evidence type="ECO:0000256" key="1">
    <source>
        <dbReference type="ARBA" id="ARBA00004613"/>
    </source>
</evidence>
<evidence type="ECO:0000256" key="3">
    <source>
        <dbReference type="ARBA" id="ARBA00022525"/>
    </source>
</evidence>
<dbReference type="STRING" id="1035309.A0A2C5X822"/>
<dbReference type="PANTHER" id="PTHR13234:SF8">
    <property type="entry name" value="GAMMA-INTERFERON-INDUCIBLE LYSOSOMAL THIOL REDUCTASE"/>
    <property type="match status" value="1"/>
</dbReference>
<evidence type="ECO:0000313" key="7">
    <source>
        <dbReference type="EMBL" id="PHH53886.1"/>
    </source>
</evidence>
<sequence length="306" mass="33656">MPPDTSLPPHPSPSLYPSEKKYSLAEATHIHNPTRQDNPHTPRVMRRRQRPLIAFAALLLLMYGMWQWRPLSAVDSLQQLQGDPQNAAPGDSAKSAEAGGVQIGNAKDQQALAPSNAHVAEKRVPLEIHIMSKCPDAEMCLNDMILPTMMRVGDKVDFKLSFIGQPTEDDGGVDCMHGPTECIGNIIELCAFELYQDPKISLGFTMCITRDYPHIPERSLVEDCALEHGMDFQALNECTTREDGAHGISMLRRSVEETKAAGVTKSCTVRVDDKVYCIADGGRWKDCPKGSSVDTLVETINSLSQA</sequence>
<evidence type="ECO:0000256" key="2">
    <source>
        <dbReference type="ARBA" id="ARBA00005679"/>
    </source>
</evidence>
<feature type="transmembrane region" description="Helical" evidence="6">
    <location>
        <begin position="52"/>
        <end position="68"/>
    </location>
</feature>
<dbReference type="EMBL" id="APWK03000035">
    <property type="protein sequence ID" value="PHH53886.1"/>
    <property type="molecule type" value="Genomic_DNA"/>
</dbReference>
<keyword evidence="6" id="KW-1133">Transmembrane helix</keyword>
<dbReference type="PANTHER" id="PTHR13234">
    <property type="entry name" value="GAMMA-INTERFERON INDUCIBLE LYSOSOMAL THIOL REDUCTASE GILT"/>
    <property type="match status" value="1"/>
</dbReference>
<dbReference type="OrthoDB" id="958254at2759"/>
<comment type="similarity">
    <text evidence="2">Belongs to the GILT family.</text>
</comment>
<dbReference type="InterPro" id="IPR004911">
    <property type="entry name" value="Interferon-induced_GILT"/>
</dbReference>
<keyword evidence="3" id="KW-0964">Secreted</keyword>
<protein>
    <recommendedName>
        <fullName evidence="9">GILT-like protein C02D5.2</fullName>
    </recommendedName>
</protein>